<name>A0AAV4RQE8_9ARAC</name>
<dbReference type="EMBL" id="BPLQ01006511">
    <property type="protein sequence ID" value="GIY23031.1"/>
    <property type="molecule type" value="Genomic_DNA"/>
</dbReference>
<dbReference type="InterPro" id="IPR044784">
    <property type="entry name" value="At1g01640-like"/>
</dbReference>
<evidence type="ECO:0000313" key="4">
    <source>
        <dbReference type="Proteomes" id="UP001054837"/>
    </source>
</evidence>
<dbReference type="Gene3D" id="1.25.40.420">
    <property type="match status" value="1"/>
</dbReference>
<gene>
    <name evidence="3" type="primary">AVEN_129505_1</name>
    <name evidence="3" type="ORF">CDAR_299441</name>
</gene>
<evidence type="ECO:0000256" key="1">
    <source>
        <dbReference type="ARBA" id="ARBA00002668"/>
    </source>
</evidence>
<dbReference type="Proteomes" id="UP001054837">
    <property type="component" value="Unassembled WGS sequence"/>
</dbReference>
<dbReference type="PANTHER" id="PTHR47274:SF1">
    <property type="entry name" value="BTB_POZ DOMAIN CONTAINING PROTEIN, EXPRESSED"/>
    <property type="match status" value="1"/>
</dbReference>
<comment type="function">
    <text evidence="1">May act as a substrate-specific adapter of an E3 ubiquitin-protein ligase complex (CUL3-RBX1-BTB) which mediates the ubiquitination and subsequent proteasomal degradation of target proteins.</text>
</comment>
<protein>
    <recommendedName>
        <fullName evidence="2">BTB domain-containing protein</fullName>
    </recommendedName>
</protein>
<dbReference type="InterPro" id="IPR000210">
    <property type="entry name" value="BTB/POZ_dom"/>
</dbReference>
<evidence type="ECO:0000259" key="2">
    <source>
        <dbReference type="Pfam" id="PF00651"/>
    </source>
</evidence>
<organism evidence="3 4">
    <name type="scientific">Caerostris darwini</name>
    <dbReference type="NCBI Taxonomy" id="1538125"/>
    <lineage>
        <taxon>Eukaryota</taxon>
        <taxon>Metazoa</taxon>
        <taxon>Ecdysozoa</taxon>
        <taxon>Arthropoda</taxon>
        <taxon>Chelicerata</taxon>
        <taxon>Arachnida</taxon>
        <taxon>Araneae</taxon>
        <taxon>Araneomorphae</taxon>
        <taxon>Entelegynae</taxon>
        <taxon>Araneoidea</taxon>
        <taxon>Araneidae</taxon>
        <taxon>Caerostris</taxon>
    </lineage>
</organism>
<dbReference type="PANTHER" id="PTHR47274">
    <property type="entry name" value="BTB/POZ DOMAIN CONTAINING PROTEIN, EXPRESSED-RELATED"/>
    <property type="match status" value="1"/>
</dbReference>
<dbReference type="Gene3D" id="3.30.710.10">
    <property type="entry name" value="Potassium Channel Kv1.1, Chain A"/>
    <property type="match status" value="1"/>
</dbReference>
<evidence type="ECO:0000313" key="3">
    <source>
        <dbReference type="EMBL" id="GIY23031.1"/>
    </source>
</evidence>
<comment type="caution">
    <text evidence="3">The sequence shown here is derived from an EMBL/GenBank/DDBJ whole genome shotgun (WGS) entry which is preliminary data.</text>
</comment>
<dbReference type="InterPro" id="IPR011333">
    <property type="entry name" value="SKP1/BTB/POZ_sf"/>
</dbReference>
<feature type="domain" description="BTB" evidence="2">
    <location>
        <begin position="433"/>
        <end position="536"/>
    </location>
</feature>
<sequence>MSLFRVSKREFNFKWCIEESLLNVETCLDSPIFLADSLMKTEWSLQLSIINVSHLRSLVCALKRSDQDDGPNLIGVCFGISLDNIPEATSHGTFVKNARRELVLVQDVGTLTSDYLTKGPLWTVCCNMRMWMEGPMVTAGECRARTKITTTKLSKCWKFLWLGENNPTTKWLIDENVNLNLKSTHENLFPVSLKVKVVVNNNELIITMINASGRMVFLHAEASIKDNKDNLACSTDNVFIFGMEGEECELSFNLSKNAFTKEMQDLFILCELFFPNEIESSEIEKYSYKLISEKSIAYVHKNSQLKCSSSETSGLFHCKNVTTQTEKFLSGQSFGIQTSQSAHCKSIGIKTTNTGFEENTAMQTSNNHTSIRNETCQHVVKTEETDPDLPSTEMTEDITNALRHSVLDICSPTSIAVVSAYLALCAAFIFTQYLTTSELSDAVQQSKPQQYSYHQSICFRSSIFSEMFQINIIEKGCKTEKIRHLSSEVWDVLLLYLVAENLEELEWERVSKLLHAVYKYPIVYLIKHCNSFLSTHLSATNVCDVLVLAETYKNTELKMIAQEFISSHASEIFSSDTWTKFMIQNPKLAAEILHYFSSVQE</sequence>
<keyword evidence="4" id="KW-1185">Reference proteome</keyword>
<accession>A0AAV4RQE8</accession>
<reference evidence="3 4" key="1">
    <citation type="submission" date="2021-06" db="EMBL/GenBank/DDBJ databases">
        <title>Caerostris darwini draft genome.</title>
        <authorList>
            <person name="Kono N."/>
            <person name="Arakawa K."/>
        </authorList>
    </citation>
    <scope>NUCLEOTIDE SEQUENCE [LARGE SCALE GENOMIC DNA]</scope>
</reference>
<proteinExistence type="predicted"/>
<dbReference type="Pfam" id="PF00651">
    <property type="entry name" value="BTB"/>
    <property type="match status" value="1"/>
</dbReference>
<dbReference type="AlphaFoldDB" id="A0AAV4RQE8"/>